<dbReference type="Pfam" id="PF00246">
    <property type="entry name" value="Peptidase_M14"/>
    <property type="match status" value="1"/>
</dbReference>
<feature type="compositionally biased region" description="Basic and acidic residues" evidence="4">
    <location>
        <begin position="1294"/>
        <end position="1308"/>
    </location>
</feature>
<sequence length="1308" mass="146719">MSYDVERRLRERLEKMLGGHNEIRHRFYDGIAKEYHTDVLSNTSVAANADGEDQEDRDASGAVRHTEQRRASAPMSTAEQAKLSTQVEYVVVGGKQVVTKLKTPMHRKTVLPQERDTNTQPQPRWPTDIDMVYPAPSFPYYNAPEPEPFHQRADPGYVERLRVRLIRGTGPVVYERRISPAPQFLPSRVREYTPISEESDTLNAINGDNGSNGALRHAVDADAGSGAVASSGAAGDEDHLHFDSCFESGNLQTATKIGPTEYMLDLSTDLYTTRHTQWFFFRVTNMKGGETYTFNIMNLLKSDSLYNHGMQPVVFSGHLYKSRQIGWHRGGDNVCYFRNHVNVNDTDRHHYTLSWTFKFPANNDTVYFAHCYPYTYSDLQHYITALMQSESSKNICRHRVLCRTLAGNVCDLLTVTNFGVPQAEMETRKGVIITARVHPGETNASWMMKGFLDFITGTTEDAQLLRDNFVFKIVPMLNPDGVIVGNYRCSLAGVDLNRTYKHTIRELYPTIYSVKIMMQRLARDRPVVMYCDLHGHSRKHNVFIYGCNNRTNPDRLLTERIFPLIMHLNGQAHFSYKSSKFSVKKCKESTGRVVTWRELNIVNAFTMEATFCGSTMGRLKKRQFRPCDFEELGEIFFDSLLDYCDPDQAKTNLLWSRLRSEAMQRGADVHTGASGLSALLADPANNDDDEDDSPGSDSSPSEGETEKAEIRFRFGERALHDAAAKKQAGLRLQLLRRADSEPSVLAGGKKTGSAGKGKTRRKKKKKTKGKHRPPEDFPGNWRRDADSEDNDDDDDDDNDDNESEGSGRMSRSSSASAFASTPTRRRRSRLREKYKRLSNRGIPTFANDRVAARAARKSAAVHRDDDGDSRRPAITEISPSVLDFVSSGDEVRSTRSASIGSPTAITNAISGRNNNSCRSYASSPRMGRSGLATSVRAESLSPKLLARGLSPAAKHVGGMSFTAQVQQHTHEDDDDEASHPPPQRHLSTQFLQLDVDFDSQRKGARQPHPPWYDNTHLQRQGSHHQHYQHQHRETSVAAMTMSHADMQWHSSHQHIDAQFSEDVRVLHAMSSSSSFSHTSRRTSRSSRRGAGLQQHVHHTPSHHHSQHSQQQQQRGAGATRWHVAESRVSGSRSQHTVTSTHRTAAPQTRVRASSARVSPARSRRAGSSSSIGDTRVRDKDREKDRLKQRDHTKATATAEATTATTATTARATDGGDDASTCSSGRSGSRRRSRSVEKLPIEHEPAHRPYPAGTLSSLYENKFGHVHPREDLRESSARRVHTGLLQRQQQVAQDEGTRHAGDHPTARRE</sequence>
<feature type="compositionally biased region" description="Acidic residues" evidence="4">
    <location>
        <begin position="685"/>
        <end position="694"/>
    </location>
</feature>
<keyword evidence="7" id="KW-1185">Reference proteome</keyword>
<evidence type="ECO:0000313" key="7">
    <source>
        <dbReference type="Proteomes" id="UP000007799"/>
    </source>
</evidence>
<dbReference type="eggNOG" id="KOG3641">
    <property type="taxonomic scope" value="Eukaryota"/>
</dbReference>
<dbReference type="CDD" id="cd06907">
    <property type="entry name" value="M14_AGBL2-3_like"/>
    <property type="match status" value="1"/>
</dbReference>
<dbReference type="Pfam" id="PF18027">
    <property type="entry name" value="Pepdidase_M14_N"/>
    <property type="match status" value="1"/>
</dbReference>
<evidence type="ECO:0000256" key="3">
    <source>
        <dbReference type="PROSITE-ProRule" id="PRU01379"/>
    </source>
</evidence>
<dbReference type="InterPro" id="IPR040626">
    <property type="entry name" value="Pepdidase_M14_N"/>
</dbReference>
<feature type="compositionally biased region" description="Polar residues" evidence="4">
    <location>
        <begin position="1128"/>
        <end position="1146"/>
    </location>
</feature>
<dbReference type="EMBL" id="GL832997">
    <property type="protein sequence ID" value="EGD81298.1"/>
    <property type="molecule type" value="Genomic_DNA"/>
</dbReference>
<dbReference type="PROSITE" id="PS52035">
    <property type="entry name" value="PEPTIDASE_M14"/>
    <property type="match status" value="1"/>
</dbReference>
<evidence type="ECO:0000256" key="1">
    <source>
        <dbReference type="ARBA" id="ARBA00001947"/>
    </source>
</evidence>
<gene>
    <name evidence="6" type="ORF">PTSG_11335</name>
</gene>
<feature type="compositionally biased region" description="Low complexity" evidence="4">
    <location>
        <begin position="1149"/>
        <end position="1170"/>
    </location>
</feature>
<evidence type="ECO:0000256" key="4">
    <source>
        <dbReference type="SAM" id="MobiDB-lite"/>
    </source>
</evidence>
<feature type="region of interest" description="Disordered" evidence="4">
    <location>
        <begin position="965"/>
        <end position="984"/>
    </location>
</feature>
<feature type="compositionally biased region" description="Basic residues" evidence="4">
    <location>
        <begin position="1095"/>
        <end position="1106"/>
    </location>
</feature>
<name>F2UT39_SALR5</name>
<reference evidence="6" key="1">
    <citation type="submission" date="2009-08" db="EMBL/GenBank/DDBJ databases">
        <title>Annotation of Salpingoeca rosetta.</title>
        <authorList>
            <consortium name="The Broad Institute Genome Sequencing Platform"/>
            <person name="Russ C."/>
            <person name="Cuomo C."/>
            <person name="Burger G."/>
            <person name="Gray M.W."/>
            <person name="Holland P.W.H."/>
            <person name="King N."/>
            <person name="Lang F.B.F."/>
            <person name="Roger A.J."/>
            <person name="Ruiz-Trillo I."/>
            <person name="Young S.K."/>
            <person name="Zeng Q."/>
            <person name="Gargeya S."/>
            <person name="Alvarado L."/>
            <person name="Berlin A."/>
            <person name="Chapman S.B."/>
            <person name="Chen Z."/>
            <person name="Freedman E."/>
            <person name="Gellesch M."/>
            <person name="Goldberg J."/>
            <person name="Griggs A."/>
            <person name="Gujja S."/>
            <person name="Heilman E."/>
            <person name="Heiman D."/>
            <person name="Howarth C."/>
            <person name="Mehta T."/>
            <person name="Neiman D."/>
            <person name="Pearson M."/>
            <person name="Roberts A."/>
            <person name="Saif S."/>
            <person name="Shea T."/>
            <person name="Shenoy N."/>
            <person name="Sisk P."/>
            <person name="Stolte C."/>
            <person name="Sykes S."/>
            <person name="White J."/>
            <person name="Yandava C."/>
            <person name="Haas B."/>
            <person name="Nusbaum C."/>
            <person name="Birren B."/>
        </authorList>
    </citation>
    <scope>NUCLEOTIDE SEQUENCE [LARGE SCALE GENOMIC DNA]</scope>
    <source>
        <strain evidence="6">ATCC 50818</strain>
    </source>
</reference>
<dbReference type="Proteomes" id="UP000007799">
    <property type="component" value="Unassembled WGS sequence"/>
</dbReference>
<feature type="region of interest" description="Disordered" evidence="4">
    <location>
        <begin position="999"/>
        <end position="1035"/>
    </location>
</feature>
<dbReference type="InterPro" id="IPR000834">
    <property type="entry name" value="Peptidase_M14"/>
</dbReference>
<accession>F2UT39</accession>
<feature type="compositionally biased region" description="Basic and acidic residues" evidence="4">
    <location>
        <begin position="1174"/>
        <end position="1193"/>
    </location>
</feature>
<feature type="compositionally biased region" description="Basic residues" evidence="4">
    <location>
        <begin position="823"/>
        <end position="838"/>
    </location>
</feature>
<dbReference type="Gene3D" id="2.60.40.3120">
    <property type="match status" value="1"/>
</dbReference>
<feature type="compositionally biased region" description="Basic residues" evidence="4">
    <location>
        <begin position="1078"/>
        <end position="1087"/>
    </location>
</feature>
<evidence type="ECO:0000259" key="5">
    <source>
        <dbReference type="PROSITE" id="PS52035"/>
    </source>
</evidence>
<dbReference type="SUPFAM" id="SSF53187">
    <property type="entry name" value="Zn-dependent exopeptidases"/>
    <property type="match status" value="1"/>
</dbReference>
<dbReference type="Gene3D" id="3.40.630.10">
    <property type="entry name" value="Zn peptidases"/>
    <property type="match status" value="1"/>
</dbReference>
<feature type="region of interest" description="Disordered" evidence="4">
    <location>
        <begin position="1282"/>
        <end position="1308"/>
    </location>
</feature>
<dbReference type="PANTHER" id="PTHR12756">
    <property type="entry name" value="CYTOSOLIC CARBOXYPEPTIDASE"/>
    <property type="match status" value="1"/>
</dbReference>
<feature type="region of interest" description="Disordered" evidence="4">
    <location>
        <begin position="46"/>
        <end position="79"/>
    </location>
</feature>
<dbReference type="GO" id="GO:0006508">
    <property type="term" value="P:proteolysis"/>
    <property type="evidence" value="ECO:0007669"/>
    <property type="project" value="InterPro"/>
</dbReference>
<organism evidence="7">
    <name type="scientific">Salpingoeca rosetta (strain ATCC 50818 / BSB-021)</name>
    <dbReference type="NCBI Taxonomy" id="946362"/>
    <lineage>
        <taxon>Eukaryota</taxon>
        <taxon>Choanoflagellata</taxon>
        <taxon>Craspedida</taxon>
        <taxon>Salpingoecidae</taxon>
        <taxon>Salpingoeca</taxon>
    </lineage>
</organism>
<proteinExistence type="inferred from homology"/>
<feature type="domain" description="Peptidase M14" evidence="5">
    <location>
        <begin position="372"/>
        <end position="644"/>
    </location>
</feature>
<comment type="similarity">
    <text evidence="2 3">Belongs to the peptidase M14 family.</text>
</comment>
<dbReference type="GeneID" id="16068219"/>
<dbReference type="MEROPS" id="M14.026"/>
<feature type="compositionally biased region" description="Low complexity" evidence="4">
    <location>
        <begin position="1194"/>
        <end position="1212"/>
    </location>
</feature>
<dbReference type="RefSeq" id="XP_004987694.1">
    <property type="nucleotide sequence ID" value="XM_004987637.1"/>
</dbReference>
<feature type="compositionally biased region" description="Low complexity" evidence="4">
    <location>
        <begin position="804"/>
        <end position="822"/>
    </location>
</feature>
<feature type="compositionally biased region" description="Acidic residues" evidence="4">
    <location>
        <begin position="786"/>
        <end position="803"/>
    </location>
</feature>
<comment type="cofactor">
    <cofactor evidence="1">
        <name>Zn(2+)</name>
        <dbReference type="ChEBI" id="CHEBI:29105"/>
    </cofactor>
</comment>
<feature type="region of interest" description="Disordered" evidence="4">
    <location>
        <begin position="741"/>
        <end position="838"/>
    </location>
</feature>
<dbReference type="GO" id="GO:0004181">
    <property type="term" value="F:metallocarboxypeptidase activity"/>
    <property type="evidence" value="ECO:0007669"/>
    <property type="project" value="InterPro"/>
</dbReference>
<feature type="compositionally biased region" description="Basic residues" evidence="4">
    <location>
        <begin position="757"/>
        <end position="771"/>
    </location>
</feature>
<dbReference type="KEGG" id="sre:PTSG_11335"/>
<feature type="region of interest" description="Disordered" evidence="4">
    <location>
        <begin position="679"/>
        <end position="707"/>
    </location>
</feature>
<protein>
    <recommendedName>
        <fullName evidence="5">Peptidase M14 domain-containing protein</fullName>
    </recommendedName>
</protein>
<evidence type="ECO:0000256" key="2">
    <source>
        <dbReference type="ARBA" id="ARBA00005988"/>
    </source>
</evidence>
<evidence type="ECO:0000313" key="6">
    <source>
        <dbReference type="EMBL" id="EGD81298.1"/>
    </source>
</evidence>
<dbReference type="InterPro" id="IPR050821">
    <property type="entry name" value="Cytosolic_carboxypeptidase"/>
</dbReference>
<feature type="active site" description="Proton donor/acceptor" evidence="3">
    <location>
        <position position="608"/>
    </location>
</feature>
<feature type="region of interest" description="Disordered" evidence="4">
    <location>
        <begin position="1070"/>
        <end position="1270"/>
    </location>
</feature>
<dbReference type="GO" id="GO:0008270">
    <property type="term" value="F:zinc ion binding"/>
    <property type="evidence" value="ECO:0007669"/>
    <property type="project" value="InterPro"/>
</dbReference>
<dbReference type="OrthoDB" id="10253041at2759"/>
<feature type="compositionally biased region" description="Basic and acidic residues" evidence="4">
    <location>
        <begin position="1233"/>
        <end position="1246"/>
    </location>
</feature>
<dbReference type="PANTHER" id="PTHR12756:SF45">
    <property type="entry name" value="CYTOSOLIC CARBOXYPEPTIDASE NNA1"/>
    <property type="match status" value="1"/>
</dbReference>
<dbReference type="InParanoid" id="F2UT39"/>